<dbReference type="PROSITE" id="PS51918">
    <property type="entry name" value="RADICAL_SAM"/>
    <property type="match status" value="1"/>
</dbReference>
<dbReference type="Pfam" id="PF02310">
    <property type="entry name" value="B12-binding"/>
    <property type="match status" value="1"/>
</dbReference>
<dbReference type="SFLD" id="SFLDG01123">
    <property type="entry name" value="methyltransferase_(Class_B)"/>
    <property type="match status" value="1"/>
</dbReference>
<reference evidence="8 9" key="1">
    <citation type="submission" date="2020-02" db="EMBL/GenBank/DDBJ databases">
        <title>Comparative genomics of sulfur disproportionating microorganisms.</title>
        <authorList>
            <person name="Ward L.M."/>
            <person name="Bertran E."/>
            <person name="Johnston D.T."/>
        </authorList>
    </citation>
    <scope>NUCLEOTIDE SEQUENCE [LARGE SCALE GENOMIC DNA]</scope>
    <source>
        <strain evidence="8 9">DSM 100025</strain>
    </source>
</reference>
<dbReference type="GO" id="GO:0031419">
    <property type="term" value="F:cobalamin binding"/>
    <property type="evidence" value="ECO:0007669"/>
    <property type="project" value="InterPro"/>
</dbReference>
<dbReference type="SMART" id="SM00729">
    <property type="entry name" value="Elp3"/>
    <property type="match status" value="1"/>
</dbReference>
<keyword evidence="9" id="KW-1185">Reference proteome</keyword>
<organism evidence="8 9">
    <name type="scientific">Dissulfurirhabdus thermomarina</name>
    <dbReference type="NCBI Taxonomy" id="1765737"/>
    <lineage>
        <taxon>Bacteria</taxon>
        <taxon>Deltaproteobacteria</taxon>
        <taxon>Dissulfurirhabdaceae</taxon>
        <taxon>Dissulfurirhabdus</taxon>
    </lineage>
</organism>
<dbReference type="PANTHER" id="PTHR43409">
    <property type="entry name" value="ANAEROBIC MAGNESIUM-PROTOPORPHYRIN IX MONOMETHYL ESTER CYCLASE-RELATED"/>
    <property type="match status" value="1"/>
</dbReference>
<dbReference type="InterPro" id="IPR006638">
    <property type="entry name" value="Elp3/MiaA/NifB-like_rSAM"/>
</dbReference>
<keyword evidence="2" id="KW-0949">S-adenosyl-L-methionine</keyword>
<dbReference type="PANTHER" id="PTHR43409:SF16">
    <property type="entry name" value="SLR0320 PROTEIN"/>
    <property type="match status" value="1"/>
</dbReference>
<dbReference type="GO" id="GO:0005829">
    <property type="term" value="C:cytosol"/>
    <property type="evidence" value="ECO:0007669"/>
    <property type="project" value="TreeGrafter"/>
</dbReference>
<dbReference type="RefSeq" id="WP_163299232.1">
    <property type="nucleotide sequence ID" value="NZ_JAAGRR010000122.1"/>
</dbReference>
<evidence type="ECO:0000256" key="5">
    <source>
        <dbReference type="ARBA" id="ARBA00023014"/>
    </source>
</evidence>
<comment type="caution">
    <text evidence="8">The sequence shown here is derived from an EMBL/GenBank/DDBJ whole genome shotgun (WGS) entry which is preliminary data.</text>
</comment>
<evidence type="ECO:0000256" key="2">
    <source>
        <dbReference type="ARBA" id="ARBA00022691"/>
    </source>
</evidence>
<sequence length="453" mass="49200">MRILLVSPNEELLPDPVFPLGLACLAGALRARGHECRVFDLCVEPEAELDALAAAFAPELAAVSIRNVDNVAWPRTVRYLPRYRELCARLRAAARCPLVLGGAGFSLFPRQLMAALGADFGVVGSGEVPLAALAESLEAGGRGLEAVPNLLYRAGGRIRATGRRTLPLPETAPDRAGFRLDRYLAAGGMANVQTRRGCPFRCVYCGYPLIEGRRQRRRPVPEVVAELAGLAEQGIDEVFFVDSVFNHPVDYAKAICRGILAAGLRLRWTCYGAPRDLDAEAVDLFLRSGCMGIEFGTDTLSPRMLGAMGKAFTAAEAARVSALCRRAGLPFCHAILAGGPGEDRESLEETVDRLEALEPDAVVFMTGIRIIPGTRLHEIARAEGLLEPGADMLEARFYLPPGLAETLDELVPRLARRHKNWIFPGHAVRCSPELAARLRRQGVRGPLWLNLGR</sequence>
<evidence type="ECO:0000256" key="4">
    <source>
        <dbReference type="ARBA" id="ARBA00023004"/>
    </source>
</evidence>
<dbReference type="CDD" id="cd01335">
    <property type="entry name" value="Radical_SAM"/>
    <property type="match status" value="1"/>
</dbReference>
<dbReference type="Proteomes" id="UP000469346">
    <property type="component" value="Unassembled WGS sequence"/>
</dbReference>
<dbReference type="InterPro" id="IPR007197">
    <property type="entry name" value="rSAM"/>
</dbReference>
<keyword evidence="4" id="KW-0408">Iron</keyword>
<dbReference type="GO" id="GO:0051539">
    <property type="term" value="F:4 iron, 4 sulfur cluster binding"/>
    <property type="evidence" value="ECO:0007669"/>
    <property type="project" value="UniProtKB-KW"/>
</dbReference>
<dbReference type="InterPro" id="IPR058240">
    <property type="entry name" value="rSAM_sf"/>
</dbReference>
<dbReference type="InterPro" id="IPR006158">
    <property type="entry name" value="Cobalamin-bd"/>
</dbReference>
<proteinExistence type="predicted"/>
<dbReference type="InterPro" id="IPR034466">
    <property type="entry name" value="Methyltransferase_Class_B"/>
</dbReference>
<evidence type="ECO:0000259" key="6">
    <source>
        <dbReference type="PROSITE" id="PS51332"/>
    </source>
</evidence>
<dbReference type="EMBL" id="JAAGRR010000122">
    <property type="protein sequence ID" value="NDY43116.1"/>
    <property type="molecule type" value="Genomic_DNA"/>
</dbReference>
<evidence type="ECO:0000313" key="9">
    <source>
        <dbReference type="Proteomes" id="UP000469346"/>
    </source>
</evidence>
<dbReference type="SFLD" id="SFLDG01082">
    <property type="entry name" value="B12-binding_domain_containing"/>
    <property type="match status" value="1"/>
</dbReference>
<dbReference type="AlphaFoldDB" id="A0A6N9TXA7"/>
<name>A0A6N9TXA7_DISTH</name>
<dbReference type="Pfam" id="PF04055">
    <property type="entry name" value="Radical_SAM"/>
    <property type="match status" value="1"/>
</dbReference>
<evidence type="ECO:0000256" key="3">
    <source>
        <dbReference type="ARBA" id="ARBA00022723"/>
    </source>
</evidence>
<evidence type="ECO:0000259" key="7">
    <source>
        <dbReference type="PROSITE" id="PS51918"/>
    </source>
</evidence>
<dbReference type="SFLD" id="SFLDS00029">
    <property type="entry name" value="Radical_SAM"/>
    <property type="match status" value="1"/>
</dbReference>
<gene>
    <name evidence="8" type="ORF">G3N55_09720</name>
</gene>
<feature type="domain" description="Radical SAM core" evidence="7">
    <location>
        <begin position="184"/>
        <end position="410"/>
    </location>
</feature>
<dbReference type="PROSITE" id="PS51332">
    <property type="entry name" value="B12_BINDING"/>
    <property type="match status" value="1"/>
</dbReference>
<keyword evidence="3" id="KW-0479">Metal-binding</keyword>
<dbReference type="SUPFAM" id="SSF102114">
    <property type="entry name" value="Radical SAM enzymes"/>
    <property type="match status" value="1"/>
</dbReference>
<evidence type="ECO:0000256" key="1">
    <source>
        <dbReference type="ARBA" id="ARBA00001966"/>
    </source>
</evidence>
<comment type="cofactor">
    <cofactor evidence="1">
        <name>[4Fe-4S] cluster</name>
        <dbReference type="ChEBI" id="CHEBI:49883"/>
    </cofactor>
</comment>
<feature type="domain" description="B12-binding" evidence="6">
    <location>
        <begin position="1"/>
        <end position="144"/>
    </location>
</feature>
<dbReference type="GO" id="GO:0046872">
    <property type="term" value="F:metal ion binding"/>
    <property type="evidence" value="ECO:0007669"/>
    <property type="project" value="UniProtKB-KW"/>
</dbReference>
<dbReference type="Gene3D" id="3.80.30.20">
    <property type="entry name" value="tm_1862 like domain"/>
    <property type="match status" value="1"/>
</dbReference>
<evidence type="ECO:0000313" key="8">
    <source>
        <dbReference type="EMBL" id="NDY43116.1"/>
    </source>
</evidence>
<dbReference type="GO" id="GO:0003824">
    <property type="term" value="F:catalytic activity"/>
    <property type="evidence" value="ECO:0007669"/>
    <property type="project" value="InterPro"/>
</dbReference>
<dbReference type="InterPro" id="IPR023404">
    <property type="entry name" value="rSAM_horseshoe"/>
</dbReference>
<protein>
    <submittedName>
        <fullName evidence="8">Radical SAM protein</fullName>
    </submittedName>
</protein>
<dbReference type="Gene3D" id="3.40.50.280">
    <property type="entry name" value="Cobalamin-binding domain"/>
    <property type="match status" value="1"/>
</dbReference>
<accession>A0A6N9TXA7</accession>
<dbReference type="InterPro" id="IPR051198">
    <property type="entry name" value="BchE-like"/>
</dbReference>
<keyword evidence="5" id="KW-0411">Iron-sulfur</keyword>